<feature type="signal peptide" evidence="1">
    <location>
        <begin position="1"/>
        <end position="20"/>
    </location>
</feature>
<comment type="caution">
    <text evidence="3">The sequence shown here is derived from an EMBL/GenBank/DDBJ whole genome shotgun (WGS) entry which is preliminary data.</text>
</comment>
<reference evidence="3 4" key="1">
    <citation type="submission" date="2019-03" db="EMBL/GenBank/DDBJ databases">
        <title>Genomic Encyclopedia of Type Strains, Phase IV (KMG-IV): sequencing the most valuable type-strain genomes for metagenomic binning, comparative biology and taxonomic classification.</title>
        <authorList>
            <person name="Goeker M."/>
        </authorList>
    </citation>
    <scope>NUCLEOTIDE SEQUENCE [LARGE SCALE GENOMIC DNA]</scope>
    <source>
        <strain evidence="3 4">DSM 21667</strain>
    </source>
</reference>
<dbReference type="GO" id="GO:0030288">
    <property type="term" value="C:outer membrane-bounded periplasmic space"/>
    <property type="evidence" value="ECO:0007669"/>
    <property type="project" value="TreeGrafter"/>
</dbReference>
<dbReference type="GO" id="GO:0008236">
    <property type="term" value="F:serine-type peptidase activity"/>
    <property type="evidence" value="ECO:0007669"/>
    <property type="project" value="InterPro"/>
</dbReference>
<dbReference type="Proteomes" id="UP000295293">
    <property type="component" value="Unassembled WGS sequence"/>
</dbReference>
<feature type="domain" description="Tail specific protease" evidence="2">
    <location>
        <begin position="252"/>
        <end position="451"/>
    </location>
</feature>
<dbReference type="AlphaFoldDB" id="A0A4R6Z7A8"/>
<dbReference type="PANTHER" id="PTHR32060">
    <property type="entry name" value="TAIL-SPECIFIC PROTEASE"/>
    <property type="match status" value="1"/>
</dbReference>
<evidence type="ECO:0000259" key="2">
    <source>
        <dbReference type="SMART" id="SM00245"/>
    </source>
</evidence>
<proteinExistence type="predicted"/>
<dbReference type="CDD" id="cd06567">
    <property type="entry name" value="Peptidase_S41"/>
    <property type="match status" value="1"/>
</dbReference>
<evidence type="ECO:0000313" key="4">
    <source>
        <dbReference type="Proteomes" id="UP000295293"/>
    </source>
</evidence>
<dbReference type="EMBL" id="SNZH01000002">
    <property type="protein sequence ID" value="TDR47673.1"/>
    <property type="molecule type" value="Genomic_DNA"/>
</dbReference>
<dbReference type="GO" id="GO:0006508">
    <property type="term" value="P:proteolysis"/>
    <property type="evidence" value="ECO:0007669"/>
    <property type="project" value="InterPro"/>
</dbReference>
<organism evidence="3 4">
    <name type="scientific">Tahibacter aquaticus</name>
    <dbReference type="NCBI Taxonomy" id="520092"/>
    <lineage>
        <taxon>Bacteria</taxon>
        <taxon>Pseudomonadati</taxon>
        <taxon>Pseudomonadota</taxon>
        <taxon>Gammaproteobacteria</taxon>
        <taxon>Lysobacterales</taxon>
        <taxon>Rhodanobacteraceae</taxon>
        <taxon>Tahibacter</taxon>
    </lineage>
</organism>
<dbReference type="SMART" id="SM00245">
    <property type="entry name" value="TSPc"/>
    <property type="match status" value="1"/>
</dbReference>
<gene>
    <name evidence="3" type="ORF">DFR29_102333</name>
</gene>
<feature type="chain" id="PRO_5020279631" evidence="1">
    <location>
        <begin position="21"/>
        <end position="477"/>
    </location>
</feature>
<name>A0A4R6Z7A8_9GAMM</name>
<evidence type="ECO:0000256" key="1">
    <source>
        <dbReference type="SAM" id="SignalP"/>
    </source>
</evidence>
<evidence type="ECO:0000313" key="3">
    <source>
        <dbReference type="EMBL" id="TDR47673.1"/>
    </source>
</evidence>
<keyword evidence="1" id="KW-0732">Signal</keyword>
<dbReference type="GO" id="GO:0007165">
    <property type="term" value="P:signal transduction"/>
    <property type="evidence" value="ECO:0007669"/>
    <property type="project" value="TreeGrafter"/>
</dbReference>
<keyword evidence="4" id="KW-1185">Reference proteome</keyword>
<sequence length="477" mass="48867">MRPTIAASLFLLIASLPAVAEPPAPLALQAWVSIGMNTNFALDASGDVQSAAGANIVIRARHVDARQFGGALNGADAQTLQGRQVVLSAHLSADTGTRGTSLWLRADDSNGRSLAFASSGDKPIVGGEEPALRQLSLRIPAAAQRIVFGVGMNGNGRAQAQQLRLDIQASTATDSSTPARSTTTPREVADAAIAIVRANALKSGTVDWDKASTSLLAAADRASTTAEIHAPIRQLLGMLGDGHSALISPDAAQEHSRTAKTASAAEVKSLGSGIGYVQMPAFVGREAQASLAFANAIATHIEHLAPQASVGWVLDLRSNGGGNMWPMLAALKPLLGSGIVGGARFADGKSIDWRAGDRIDDTAAAPRKDLSSARVAVLLGSRTASSGEAVAVAFHGRPQSRSFGQASAGRSSINSSYPLPDGSLLLLTTALDIDRNGVVFGGPLQPDEATAAADANADPALAAATAWLTRQHSQSGD</sequence>
<dbReference type="InterPro" id="IPR005151">
    <property type="entry name" value="Tail-specific_protease"/>
</dbReference>
<protein>
    <submittedName>
        <fullName evidence="3">Peptidase S41-like protein</fullName>
    </submittedName>
</protein>
<dbReference type="RefSeq" id="WP_166653871.1">
    <property type="nucleotide sequence ID" value="NZ_SNZH01000002.1"/>
</dbReference>
<dbReference type="Gene3D" id="3.90.226.10">
    <property type="entry name" value="2-enoyl-CoA Hydratase, Chain A, domain 1"/>
    <property type="match status" value="1"/>
</dbReference>
<dbReference type="SUPFAM" id="SSF52096">
    <property type="entry name" value="ClpP/crotonase"/>
    <property type="match status" value="1"/>
</dbReference>
<accession>A0A4R6Z7A8</accession>
<dbReference type="PANTHER" id="PTHR32060:SF30">
    <property type="entry name" value="CARBOXY-TERMINAL PROCESSING PROTEASE CTPA"/>
    <property type="match status" value="1"/>
</dbReference>
<dbReference type="Pfam" id="PF03572">
    <property type="entry name" value="Peptidase_S41"/>
    <property type="match status" value="1"/>
</dbReference>
<dbReference type="GO" id="GO:0004175">
    <property type="term" value="F:endopeptidase activity"/>
    <property type="evidence" value="ECO:0007669"/>
    <property type="project" value="TreeGrafter"/>
</dbReference>
<dbReference type="InterPro" id="IPR029045">
    <property type="entry name" value="ClpP/crotonase-like_dom_sf"/>
</dbReference>